<dbReference type="RefSeq" id="XP_045097191.1">
    <property type="nucleotide sequence ID" value="XM_045242790.1"/>
</dbReference>
<dbReference type="EMBL" id="HE600928">
    <property type="protein sequence ID" value="CAP37944.2"/>
    <property type="molecule type" value="Genomic_DNA"/>
</dbReference>
<proteinExistence type="predicted"/>
<sequence length="56" mass="6326">MEVDSNTKAYRIIGYVTVTVSTLIFGGKMTRIEEESMSEDDVAHSRLLAHDDDYSK</sequence>
<keyword evidence="1" id="KW-0472">Membrane</keyword>
<dbReference type="KEGG" id="cbr:CBG_21031"/>
<keyword evidence="1" id="KW-1133">Transmembrane helix</keyword>
<feature type="transmembrane region" description="Helical" evidence="1">
    <location>
        <begin position="12"/>
        <end position="29"/>
    </location>
</feature>
<name>A8XZ77_CAEBR</name>
<dbReference type="HOGENOM" id="CLU_3016159_0_0_1"/>
<dbReference type="CTD" id="8573809"/>
<evidence type="ECO:0000313" key="3">
    <source>
        <dbReference type="Proteomes" id="UP000008549"/>
    </source>
</evidence>
<dbReference type="WormBase" id="CBG21031">
    <property type="protein sequence ID" value="CBP47696"/>
    <property type="gene ID" value="WBGene00039915"/>
</dbReference>
<dbReference type="Proteomes" id="UP000008549">
    <property type="component" value="Unassembled WGS sequence"/>
</dbReference>
<keyword evidence="3" id="KW-1185">Reference proteome</keyword>
<evidence type="ECO:0000256" key="1">
    <source>
        <dbReference type="SAM" id="Phobius"/>
    </source>
</evidence>
<gene>
    <name evidence="2 4" type="ORF">CBG21031</name>
    <name evidence="2" type="ORF">CBG_21031</name>
</gene>
<dbReference type="InParanoid" id="A8XZ77"/>
<evidence type="ECO:0000313" key="2">
    <source>
        <dbReference type="EMBL" id="CAP37944.2"/>
    </source>
</evidence>
<organism evidence="2 3">
    <name type="scientific">Caenorhabditis briggsae</name>
    <dbReference type="NCBI Taxonomy" id="6238"/>
    <lineage>
        <taxon>Eukaryota</taxon>
        <taxon>Metazoa</taxon>
        <taxon>Ecdysozoa</taxon>
        <taxon>Nematoda</taxon>
        <taxon>Chromadorea</taxon>
        <taxon>Rhabditida</taxon>
        <taxon>Rhabditina</taxon>
        <taxon>Rhabditomorpha</taxon>
        <taxon>Rhabditoidea</taxon>
        <taxon>Rhabditidae</taxon>
        <taxon>Peloderinae</taxon>
        <taxon>Caenorhabditis</taxon>
    </lineage>
</organism>
<dbReference type="AlphaFoldDB" id="A8XZ77"/>
<evidence type="ECO:0000313" key="4">
    <source>
        <dbReference type="WormBase" id="CBG21031"/>
    </source>
</evidence>
<dbReference type="GeneID" id="8573809"/>
<reference evidence="2 3" key="1">
    <citation type="journal article" date="2003" name="PLoS Biol.">
        <title>The genome sequence of Caenorhabditis briggsae: a platform for comparative genomics.</title>
        <authorList>
            <person name="Stein L.D."/>
            <person name="Bao Z."/>
            <person name="Blasiar D."/>
            <person name="Blumenthal T."/>
            <person name="Brent M.R."/>
            <person name="Chen N."/>
            <person name="Chinwalla A."/>
            <person name="Clarke L."/>
            <person name="Clee C."/>
            <person name="Coghlan A."/>
            <person name="Coulson A."/>
            <person name="D'Eustachio P."/>
            <person name="Fitch D.H."/>
            <person name="Fulton L.A."/>
            <person name="Fulton R.E."/>
            <person name="Griffiths-Jones S."/>
            <person name="Harris T.W."/>
            <person name="Hillier L.W."/>
            <person name="Kamath R."/>
            <person name="Kuwabara P.E."/>
            <person name="Mardis E.R."/>
            <person name="Marra M.A."/>
            <person name="Miner T.L."/>
            <person name="Minx P."/>
            <person name="Mullikin J.C."/>
            <person name="Plumb R.W."/>
            <person name="Rogers J."/>
            <person name="Schein J.E."/>
            <person name="Sohrmann M."/>
            <person name="Spieth J."/>
            <person name="Stajich J.E."/>
            <person name="Wei C."/>
            <person name="Willey D."/>
            <person name="Wilson R.K."/>
            <person name="Durbin R."/>
            <person name="Waterston R.H."/>
        </authorList>
    </citation>
    <scope>NUCLEOTIDE SEQUENCE [LARGE SCALE GENOMIC DNA]</scope>
    <source>
        <strain evidence="2 3">AF16</strain>
    </source>
</reference>
<protein>
    <submittedName>
        <fullName evidence="2">Protein CBG21031</fullName>
    </submittedName>
</protein>
<reference evidence="2 3" key="2">
    <citation type="journal article" date="2011" name="PLoS Genet.">
        <title>Caenorhabditis briggsae recombinant inbred line genotypes reveal inter-strain incompatibility and the evolution of recombination.</title>
        <authorList>
            <person name="Ross J.A."/>
            <person name="Koboldt D.C."/>
            <person name="Staisch J.E."/>
            <person name="Chamberlin H.M."/>
            <person name="Gupta B.P."/>
            <person name="Miller R.D."/>
            <person name="Baird S.E."/>
            <person name="Haag E.S."/>
        </authorList>
    </citation>
    <scope>NUCLEOTIDE SEQUENCE [LARGE SCALE GENOMIC DNA]</scope>
    <source>
        <strain evidence="2 3">AF16</strain>
    </source>
</reference>
<keyword evidence="1" id="KW-0812">Transmembrane</keyword>
<accession>A8XZ77</accession>